<evidence type="ECO:0000313" key="2">
    <source>
        <dbReference type="Proteomes" id="UP000245207"/>
    </source>
</evidence>
<organism evidence="1 2">
    <name type="scientific">Artemisia annua</name>
    <name type="common">Sweet wormwood</name>
    <dbReference type="NCBI Taxonomy" id="35608"/>
    <lineage>
        <taxon>Eukaryota</taxon>
        <taxon>Viridiplantae</taxon>
        <taxon>Streptophyta</taxon>
        <taxon>Embryophyta</taxon>
        <taxon>Tracheophyta</taxon>
        <taxon>Spermatophyta</taxon>
        <taxon>Magnoliopsida</taxon>
        <taxon>eudicotyledons</taxon>
        <taxon>Gunneridae</taxon>
        <taxon>Pentapetalae</taxon>
        <taxon>asterids</taxon>
        <taxon>campanulids</taxon>
        <taxon>Asterales</taxon>
        <taxon>Asteraceae</taxon>
        <taxon>Asteroideae</taxon>
        <taxon>Anthemideae</taxon>
        <taxon>Artemisiinae</taxon>
        <taxon>Artemisia</taxon>
    </lineage>
</organism>
<dbReference type="AlphaFoldDB" id="A0A2U1MWR8"/>
<proteinExistence type="predicted"/>
<protein>
    <submittedName>
        <fullName evidence="1">Uncharacterized protein</fullName>
    </submittedName>
</protein>
<dbReference type="Proteomes" id="UP000245207">
    <property type="component" value="Unassembled WGS sequence"/>
</dbReference>
<name>A0A2U1MWR8_ARTAN</name>
<keyword evidence="2" id="KW-1185">Reference proteome</keyword>
<dbReference type="EMBL" id="PKPP01004174">
    <property type="protein sequence ID" value="PWA65687.1"/>
    <property type="molecule type" value="Genomic_DNA"/>
</dbReference>
<sequence>MLENQFIFGFVKAVVDGNSKMDLYDGFWMIINDSWISQIQVQVLLKCVKPMSYKCLIFCSVEDHIIITVMEDEEDI</sequence>
<accession>A0A2U1MWR8</accession>
<evidence type="ECO:0000313" key="1">
    <source>
        <dbReference type="EMBL" id="PWA65687.1"/>
    </source>
</evidence>
<comment type="caution">
    <text evidence="1">The sequence shown here is derived from an EMBL/GenBank/DDBJ whole genome shotgun (WGS) entry which is preliminary data.</text>
</comment>
<gene>
    <name evidence="1" type="ORF">CTI12_AA307150</name>
</gene>
<reference evidence="1 2" key="1">
    <citation type="journal article" date="2018" name="Mol. Plant">
        <title>The genome of Artemisia annua provides insight into the evolution of Asteraceae family and artemisinin biosynthesis.</title>
        <authorList>
            <person name="Shen Q."/>
            <person name="Zhang L."/>
            <person name="Liao Z."/>
            <person name="Wang S."/>
            <person name="Yan T."/>
            <person name="Shi P."/>
            <person name="Liu M."/>
            <person name="Fu X."/>
            <person name="Pan Q."/>
            <person name="Wang Y."/>
            <person name="Lv Z."/>
            <person name="Lu X."/>
            <person name="Zhang F."/>
            <person name="Jiang W."/>
            <person name="Ma Y."/>
            <person name="Chen M."/>
            <person name="Hao X."/>
            <person name="Li L."/>
            <person name="Tang Y."/>
            <person name="Lv G."/>
            <person name="Zhou Y."/>
            <person name="Sun X."/>
            <person name="Brodelius P.E."/>
            <person name="Rose J.K.C."/>
            <person name="Tang K."/>
        </authorList>
    </citation>
    <scope>NUCLEOTIDE SEQUENCE [LARGE SCALE GENOMIC DNA]</scope>
    <source>
        <strain evidence="2">cv. Huhao1</strain>
        <tissue evidence="1">Leaf</tissue>
    </source>
</reference>